<evidence type="ECO:0000256" key="1">
    <source>
        <dbReference type="ARBA" id="ARBA00022737"/>
    </source>
</evidence>
<dbReference type="PROSITE" id="PS51375">
    <property type="entry name" value="PPR"/>
    <property type="match status" value="1"/>
</dbReference>
<organism evidence="3 4">
    <name type="scientific">Adiantum capillus-veneris</name>
    <name type="common">Maidenhair fern</name>
    <dbReference type="NCBI Taxonomy" id="13818"/>
    <lineage>
        <taxon>Eukaryota</taxon>
        <taxon>Viridiplantae</taxon>
        <taxon>Streptophyta</taxon>
        <taxon>Embryophyta</taxon>
        <taxon>Tracheophyta</taxon>
        <taxon>Polypodiopsida</taxon>
        <taxon>Polypodiidae</taxon>
        <taxon>Polypodiales</taxon>
        <taxon>Pteridineae</taxon>
        <taxon>Pteridaceae</taxon>
        <taxon>Vittarioideae</taxon>
        <taxon>Adiantum</taxon>
    </lineage>
</organism>
<comment type="caution">
    <text evidence="3">The sequence shown here is derived from an EMBL/GenBank/DDBJ whole genome shotgun (WGS) entry which is preliminary data.</text>
</comment>
<dbReference type="Pfam" id="PF01535">
    <property type="entry name" value="PPR"/>
    <property type="match status" value="2"/>
</dbReference>
<dbReference type="InterPro" id="IPR002885">
    <property type="entry name" value="PPR_rpt"/>
</dbReference>
<dbReference type="Proteomes" id="UP000886520">
    <property type="component" value="Chromosome 7"/>
</dbReference>
<proteinExistence type="predicted"/>
<gene>
    <name evidence="3" type="ORF">GOP47_0007649</name>
</gene>
<feature type="repeat" description="PPR" evidence="2">
    <location>
        <begin position="78"/>
        <end position="109"/>
    </location>
</feature>
<dbReference type="Gene3D" id="1.25.40.10">
    <property type="entry name" value="Tetratricopeptide repeat domain"/>
    <property type="match status" value="1"/>
</dbReference>
<dbReference type="NCBIfam" id="TIGR00756">
    <property type="entry name" value="PPR"/>
    <property type="match status" value="1"/>
</dbReference>
<keyword evidence="1" id="KW-0677">Repeat</keyword>
<accession>A0A9D4V1P4</accession>
<evidence type="ECO:0000313" key="3">
    <source>
        <dbReference type="EMBL" id="KAI5077825.1"/>
    </source>
</evidence>
<dbReference type="InterPro" id="IPR011990">
    <property type="entry name" value="TPR-like_helical_dom_sf"/>
</dbReference>
<dbReference type="EMBL" id="JABFUD020000007">
    <property type="protein sequence ID" value="KAI5077825.1"/>
    <property type="molecule type" value="Genomic_DNA"/>
</dbReference>
<keyword evidence="4" id="KW-1185">Reference proteome</keyword>
<evidence type="ECO:0000256" key="2">
    <source>
        <dbReference type="PROSITE-ProRule" id="PRU00708"/>
    </source>
</evidence>
<evidence type="ECO:0000313" key="4">
    <source>
        <dbReference type="Proteomes" id="UP000886520"/>
    </source>
</evidence>
<evidence type="ECO:0008006" key="5">
    <source>
        <dbReference type="Google" id="ProtNLM"/>
    </source>
</evidence>
<dbReference type="OrthoDB" id="1937829at2759"/>
<name>A0A9D4V1P4_ADICA</name>
<reference evidence="3" key="1">
    <citation type="submission" date="2021-01" db="EMBL/GenBank/DDBJ databases">
        <title>Adiantum capillus-veneris genome.</title>
        <authorList>
            <person name="Fang Y."/>
            <person name="Liao Q."/>
        </authorList>
    </citation>
    <scope>NUCLEOTIDE SEQUENCE</scope>
    <source>
        <strain evidence="3">H3</strain>
        <tissue evidence="3">Leaf</tissue>
    </source>
</reference>
<sequence length="109" mass="12275">MRTDPSTAAAEVMTLFQQGNTEQALQLLHAMRSQGLHSACDDTYCHLLSRKVPVPIMSLIYVFSGHVPVMVCCAKDRTVVSWNSLIAGYVKHSDYETAFFLFMEMELQD</sequence>
<dbReference type="AlphaFoldDB" id="A0A9D4V1P4"/>
<protein>
    <recommendedName>
        <fullName evidence="5">Pentatricopeptide repeat-containing protein</fullName>
    </recommendedName>
</protein>